<dbReference type="RefSeq" id="WP_065079691.1">
    <property type="nucleotide sequence ID" value="NZ_LROS01000075.1"/>
</dbReference>
<organism evidence="2 3">
    <name type="scientific">Clostridium ragsdalei P11</name>
    <dbReference type="NCBI Taxonomy" id="1353534"/>
    <lineage>
        <taxon>Bacteria</taxon>
        <taxon>Bacillati</taxon>
        <taxon>Bacillota</taxon>
        <taxon>Clostridia</taxon>
        <taxon>Eubacteriales</taxon>
        <taxon>Clostridiaceae</taxon>
        <taxon>Clostridium</taxon>
    </lineage>
</organism>
<dbReference type="AlphaFoldDB" id="A0A1A6AJ52"/>
<feature type="transmembrane region" description="Helical" evidence="1">
    <location>
        <begin position="42"/>
        <end position="60"/>
    </location>
</feature>
<feature type="transmembrane region" description="Helical" evidence="1">
    <location>
        <begin position="67"/>
        <end position="86"/>
    </location>
</feature>
<dbReference type="EMBL" id="LROS01000075">
    <property type="protein sequence ID" value="OBR90043.1"/>
    <property type="molecule type" value="Genomic_DNA"/>
</dbReference>
<dbReference type="Proteomes" id="UP000093954">
    <property type="component" value="Unassembled WGS sequence"/>
</dbReference>
<evidence type="ECO:0000313" key="2">
    <source>
        <dbReference type="EMBL" id="OBR90043.1"/>
    </source>
</evidence>
<gene>
    <name evidence="2" type="ORF">CLRAG_36500</name>
</gene>
<keyword evidence="3" id="KW-1185">Reference proteome</keyword>
<protein>
    <submittedName>
        <fullName evidence="2">Uncharacterized protein</fullName>
    </submittedName>
</protein>
<name>A0A1A6AJ52_9CLOT</name>
<reference evidence="2 3" key="1">
    <citation type="journal article" date="2012" name="Front. Microbiol.">
        <title>Draft Genome Sequence of the Virulent Strain 01-B526 of the Fish Pathogen Aeromonas salmonicida.</title>
        <authorList>
            <person name="Charette S.J."/>
            <person name="Brochu F."/>
            <person name="Boyle B."/>
            <person name="Filion G."/>
            <person name="Tanaka K.H."/>
            <person name="Derome N."/>
        </authorList>
    </citation>
    <scope>NUCLEOTIDE SEQUENCE [LARGE SCALE GENOMIC DNA]</scope>
    <source>
        <strain evidence="2 3">P11</strain>
    </source>
</reference>
<proteinExistence type="predicted"/>
<keyword evidence="1" id="KW-0472">Membrane</keyword>
<comment type="caution">
    <text evidence="2">The sequence shown here is derived from an EMBL/GenBank/DDBJ whole genome shotgun (WGS) entry which is preliminary data.</text>
</comment>
<evidence type="ECO:0000313" key="3">
    <source>
        <dbReference type="Proteomes" id="UP000093954"/>
    </source>
</evidence>
<sequence length="89" mass="10573">MKRTINLLGWIGVIFTILTLILTLLTTYHFTYVKYFNDYCTLQWSIFVTMVAWAINMIISRANFRNIVYPITCVLIACATMFFMYMKVY</sequence>
<feature type="transmembrane region" description="Helical" evidence="1">
    <location>
        <begin position="7"/>
        <end position="30"/>
    </location>
</feature>
<keyword evidence="1" id="KW-1133">Transmembrane helix</keyword>
<evidence type="ECO:0000256" key="1">
    <source>
        <dbReference type="SAM" id="Phobius"/>
    </source>
</evidence>
<keyword evidence="1" id="KW-0812">Transmembrane</keyword>
<dbReference type="PATRIC" id="fig|1353534.3.peg.3713"/>
<accession>A0A1A6AJ52</accession>